<evidence type="ECO:0000313" key="2">
    <source>
        <dbReference type="EMBL" id="CAF1187060.1"/>
    </source>
</evidence>
<feature type="compositionally biased region" description="Polar residues" evidence="1">
    <location>
        <begin position="132"/>
        <end position="147"/>
    </location>
</feature>
<feature type="compositionally biased region" description="Pro residues" evidence="1">
    <location>
        <begin position="275"/>
        <end position="318"/>
    </location>
</feature>
<protein>
    <submittedName>
        <fullName evidence="2">Uncharacterized protein</fullName>
    </submittedName>
</protein>
<accession>A0A814VLI6</accession>
<feature type="compositionally biased region" description="Pro residues" evidence="1">
    <location>
        <begin position="103"/>
        <end position="114"/>
    </location>
</feature>
<name>A0A814VLI6_9BILA</name>
<sequence>MLNTERQSIRSPTTSQVDSYGNGSVSRTNGRPYQLRSSTIDEHEREDNEYDPTLDDIDEQERTYRPPPRNEDPYISALKFRFPHRPKSDYVYSRPAGPSNSSVPPPAPPAPPLPSTTQPTVTTTTTPRTGPYQSTLRPTHGSTNVSDGSDDKTFSRPNLRRVNPDQQNTYARRIGSEMTPQTSSSKPISSNGTNVRITEPTIDINQPTISTYTHPSGIPRTQESIFETVHSHDGPISYLGTNTFSQFEQCLRECLERERRRTGIASHITRHEIPPSAPPPAPSFAPSFVPPPAPSFAPPPAPSFAPPPAPSFAPPPVSQPNTSVHDYGYDPVVTSSSSSLPRQEFYPRSSSPYLSDYTSKSVPTFLLDDIRHINVALSRSGISLFPYERCCFESHRYPTSVSLPSTTIQSSYPTERRIIGEVVSACRLVEEDTPLLYNGHRNQAVQNVWNALQRHQPFSHINSSRSNVYPKGPYDI</sequence>
<feature type="compositionally biased region" description="Polar residues" evidence="1">
    <location>
        <begin position="178"/>
        <end position="195"/>
    </location>
</feature>
<comment type="caution">
    <text evidence="2">The sequence shown here is derived from an EMBL/GenBank/DDBJ whole genome shotgun (WGS) entry which is preliminary data.</text>
</comment>
<feature type="compositionally biased region" description="Acidic residues" evidence="1">
    <location>
        <begin position="47"/>
        <end position="59"/>
    </location>
</feature>
<dbReference type="AlphaFoldDB" id="A0A814VLI6"/>
<feature type="compositionally biased region" description="Low complexity" evidence="1">
    <location>
        <begin position="115"/>
        <end position="131"/>
    </location>
</feature>
<feature type="region of interest" description="Disordered" evidence="1">
    <location>
        <begin position="1"/>
        <end position="195"/>
    </location>
</feature>
<evidence type="ECO:0000313" key="3">
    <source>
        <dbReference type="Proteomes" id="UP000663870"/>
    </source>
</evidence>
<feature type="compositionally biased region" description="Basic and acidic residues" evidence="1">
    <location>
        <begin position="60"/>
        <end position="72"/>
    </location>
</feature>
<proteinExistence type="predicted"/>
<reference evidence="2" key="1">
    <citation type="submission" date="2021-02" db="EMBL/GenBank/DDBJ databases">
        <authorList>
            <person name="Nowell W R."/>
        </authorList>
    </citation>
    <scope>NUCLEOTIDE SEQUENCE</scope>
</reference>
<feature type="compositionally biased region" description="Polar residues" evidence="1">
    <location>
        <begin position="1"/>
        <end position="38"/>
    </location>
</feature>
<keyword evidence="3" id="KW-1185">Reference proteome</keyword>
<gene>
    <name evidence="2" type="ORF">JXQ802_LOCUS23664</name>
</gene>
<dbReference type="Proteomes" id="UP000663870">
    <property type="component" value="Unassembled WGS sequence"/>
</dbReference>
<dbReference type="EMBL" id="CAJNOL010000749">
    <property type="protein sequence ID" value="CAF1187060.1"/>
    <property type="molecule type" value="Genomic_DNA"/>
</dbReference>
<feature type="region of interest" description="Disordered" evidence="1">
    <location>
        <begin position="269"/>
        <end position="328"/>
    </location>
</feature>
<evidence type="ECO:0000256" key="1">
    <source>
        <dbReference type="SAM" id="MobiDB-lite"/>
    </source>
</evidence>
<organism evidence="2 3">
    <name type="scientific">Rotaria sordida</name>
    <dbReference type="NCBI Taxonomy" id="392033"/>
    <lineage>
        <taxon>Eukaryota</taxon>
        <taxon>Metazoa</taxon>
        <taxon>Spiralia</taxon>
        <taxon>Gnathifera</taxon>
        <taxon>Rotifera</taxon>
        <taxon>Eurotatoria</taxon>
        <taxon>Bdelloidea</taxon>
        <taxon>Philodinida</taxon>
        <taxon>Philodinidae</taxon>
        <taxon>Rotaria</taxon>
    </lineage>
</organism>